<comment type="caution">
    <text evidence="4">The sequence shown here is derived from an EMBL/GenBank/DDBJ whole genome shotgun (WGS) entry which is preliminary data.</text>
</comment>
<protein>
    <submittedName>
        <fullName evidence="4">Response regulator</fullName>
    </submittedName>
</protein>
<dbReference type="EMBL" id="JACEGD010000030">
    <property type="protein sequence ID" value="MBH5390277.1"/>
    <property type="molecule type" value="Genomic_DNA"/>
</dbReference>
<feature type="domain" description="Response regulatory" evidence="3">
    <location>
        <begin position="6"/>
        <end position="120"/>
    </location>
</feature>
<feature type="modified residue" description="4-aspartylphosphate" evidence="2">
    <location>
        <position position="55"/>
    </location>
</feature>
<evidence type="ECO:0000259" key="3">
    <source>
        <dbReference type="PROSITE" id="PS50110"/>
    </source>
</evidence>
<organism evidence="4 5">
    <name type="scientific">Bradyrhizobium diversitatis</name>
    <dbReference type="NCBI Taxonomy" id="2755406"/>
    <lineage>
        <taxon>Bacteria</taxon>
        <taxon>Pseudomonadati</taxon>
        <taxon>Pseudomonadota</taxon>
        <taxon>Alphaproteobacteria</taxon>
        <taxon>Hyphomicrobiales</taxon>
        <taxon>Nitrobacteraceae</taxon>
        <taxon>Bradyrhizobium</taxon>
    </lineage>
</organism>
<dbReference type="PANTHER" id="PTHR44591:SF21">
    <property type="entry name" value="TWO-COMPONENT RESPONSE REGULATOR"/>
    <property type="match status" value="1"/>
</dbReference>
<dbReference type="Pfam" id="PF00072">
    <property type="entry name" value="Response_reg"/>
    <property type="match status" value="1"/>
</dbReference>
<dbReference type="Gene3D" id="3.40.50.2300">
    <property type="match status" value="1"/>
</dbReference>
<proteinExistence type="predicted"/>
<accession>A0ABS0PAD9</accession>
<dbReference type="InterPro" id="IPR011006">
    <property type="entry name" value="CheY-like_superfamily"/>
</dbReference>
<dbReference type="SMART" id="SM00448">
    <property type="entry name" value="REC"/>
    <property type="match status" value="1"/>
</dbReference>
<dbReference type="InterPro" id="IPR050595">
    <property type="entry name" value="Bact_response_regulator"/>
</dbReference>
<evidence type="ECO:0000256" key="2">
    <source>
        <dbReference type="PROSITE-ProRule" id="PRU00169"/>
    </source>
</evidence>
<dbReference type="PROSITE" id="PS50110">
    <property type="entry name" value="RESPONSE_REGULATORY"/>
    <property type="match status" value="1"/>
</dbReference>
<evidence type="ECO:0000256" key="1">
    <source>
        <dbReference type="ARBA" id="ARBA00022553"/>
    </source>
</evidence>
<gene>
    <name evidence="4" type="ORF">H1B27_28930</name>
</gene>
<evidence type="ECO:0000313" key="4">
    <source>
        <dbReference type="EMBL" id="MBH5390277.1"/>
    </source>
</evidence>
<reference evidence="4 5" key="1">
    <citation type="submission" date="2020-07" db="EMBL/GenBank/DDBJ databases">
        <title>Bradyrhizobium diversity isolated from nodules of indigenous legumes of Western Australia.</title>
        <authorList>
            <person name="Klepa M.S."/>
        </authorList>
    </citation>
    <scope>NUCLEOTIDE SEQUENCE [LARGE SCALE GENOMIC DNA]</scope>
    <source>
        <strain evidence="4 5">CNPSo 4019</strain>
    </source>
</reference>
<keyword evidence="5" id="KW-1185">Reference proteome</keyword>
<dbReference type="InterPro" id="IPR001789">
    <property type="entry name" value="Sig_transdc_resp-reg_receiver"/>
</dbReference>
<evidence type="ECO:0000313" key="5">
    <source>
        <dbReference type="Proteomes" id="UP001194539"/>
    </source>
</evidence>
<sequence length="124" mass="13354">MSSCKPVLVVDDDASMRMSIKRLLRAHGFTALLFDSAHALLDHGDCGEAACIIIDINLDDASGIELRRRLAEHGVAAPVIYITGNDSHLNRTAAIESGCIAYLTKPFAAKALIDPIHRAWSTAN</sequence>
<dbReference type="Proteomes" id="UP001194539">
    <property type="component" value="Unassembled WGS sequence"/>
</dbReference>
<keyword evidence="1 2" id="KW-0597">Phosphoprotein</keyword>
<dbReference type="PANTHER" id="PTHR44591">
    <property type="entry name" value="STRESS RESPONSE REGULATOR PROTEIN 1"/>
    <property type="match status" value="1"/>
</dbReference>
<name>A0ABS0PAD9_9BRAD</name>
<dbReference type="SUPFAM" id="SSF52172">
    <property type="entry name" value="CheY-like"/>
    <property type="match status" value="1"/>
</dbReference>